<evidence type="ECO:0000259" key="8">
    <source>
        <dbReference type="Pfam" id="PF18158"/>
    </source>
</evidence>
<dbReference type="NCBIfam" id="NF008594">
    <property type="entry name" value="PRK11561.1"/>
    <property type="match status" value="1"/>
</dbReference>
<evidence type="ECO:0000256" key="2">
    <source>
        <dbReference type="ARBA" id="ARBA00009347"/>
    </source>
</evidence>
<feature type="domain" description="Acyl-CoA dehydrogenase/oxidase C-terminal" evidence="6">
    <location>
        <begin position="294"/>
        <end position="449"/>
    </location>
</feature>
<dbReference type="InterPro" id="IPR006091">
    <property type="entry name" value="Acyl-CoA_Oxase/DH_mid-dom"/>
</dbReference>
<dbReference type="FunCoup" id="A0A1Y5RT58">
    <property type="interactions" value="235"/>
</dbReference>
<dbReference type="SUPFAM" id="SSF56645">
    <property type="entry name" value="Acyl-CoA dehydrogenase NM domain-like"/>
    <property type="match status" value="1"/>
</dbReference>
<evidence type="ECO:0000313" key="9">
    <source>
        <dbReference type="EMBL" id="SLN24436.1"/>
    </source>
</evidence>
<dbReference type="RefSeq" id="WP_085882004.1">
    <property type="nucleotide sequence ID" value="NZ_FWFR01000001.1"/>
</dbReference>
<dbReference type="AlphaFoldDB" id="A0A1Y5RT58"/>
<feature type="domain" description="Adaptive response protein AidB N-terminal" evidence="8">
    <location>
        <begin position="17"/>
        <end position="172"/>
    </location>
</feature>
<dbReference type="InterPro" id="IPR009100">
    <property type="entry name" value="AcylCoA_DH/oxidase_NM_dom_sf"/>
</dbReference>
<sequence length="557" mass="60542">MSDAARKAVFTTHEVLNQPPPFEDVNLFDGDLALGEALRREGGDWAWAEASRFGARCGSAETRELARLANRHEPELKLFDRFGHRIDEVEFHPAYHRLMQTGIGAGCSALAWDAGRDGAHVARAARFYLHNLAENGTACPITMTHAALPALENQPELAAEWRPAILSRDYDPRSLPVAEKAGATIGMAMTEKQGGSDVRANSTRAERVAAGGPGGEYLLTGHKWFCSAPMCDAFLTLAHTEQGLSCFLVPRWLPDGNRNRFLIQRLKDKLGNRSNASSEIEYDRTWCRMIGEEGRGVATIINMVHHTRLDCIIGSAAIMRGAVAEALHHTAYRSAFQRHLIEQPLMRNVLADLALEQEAAVQLFMRLARAYDQGTAAGPERLFARIATAVGKYWVCKRTPAVANEALECLGGAGYVEEGPMARLYREAPLNAIWEGSGNVICLDVLRAIQREPESLEVLLGEIASAAGADRRFDAALAALKEEFADLAGLEGRARRVVERLAVTLQASLLIRNGPPAVADGFVASRLSGDGGALFGSLPPGLDIDAIVERARPQAVD</sequence>
<dbReference type="InterPro" id="IPR036250">
    <property type="entry name" value="AcylCo_DH-like_C"/>
</dbReference>
<dbReference type="GO" id="GO:0003995">
    <property type="term" value="F:acyl-CoA dehydrogenase activity"/>
    <property type="evidence" value="ECO:0007669"/>
    <property type="project" value="InterPro"/>
</dbReference>
<reference evidence="9 10" key="1">
    <citation type="submission" date="2017-03" db="EMBL/GenBank/DDBJ databases">
        <authorList>
            <person name="Afonso C.L."/>
            <person name="Miller P.J."/>
            <person name="Scott M.A."/>
            <person name="Spackman E."/>
            <person name="Goraichik I."/>
            <person name="Dimitrov K.M."/>
            <person name="Suarez D.L."/>
            <person name="Swayne D.E."/>
        </authorList>
    </citation>
    <scope>NUCLEOTIDE SEQUENCE [LARGE SCALE GENOMIC DNA]</scope>
    <source>
        <strain evidence="9 10">CECT 7691</strain>
    </source>
</reference>
<keyword evidence="3 5" id="KW-0285">Flavoprotein</keyword>
<accession>A0A1Y5RT58</accession>
<keyword evidence="4 5" id="KW-0274">FAD</keyword>
<comment type="cofactor">
    <cofactor evidence="1 5">
        <name>FAD</name>
        <dbReference type="ChEBI" id="CHEBI:57692"/>
    </cofactor>
</comment>
<evidence type="ECO:0000313" key="10">
    <source>
        <dbReference type="Proteomes" id="UP000193200"/>
    </source>
</evidence>
<evidence type="ECO:0000259" key="7">
    <source>
        <dbReference type="Pfam" id="PF02770"/>
    </source>
</evidence>
<dbReference type="InParanoid" id="A0A1Y5RT58"/>
<proteinExistence type="inferred from homology"/>
<dbReference type="InterPro" id="IPR006089">
    <property type="entry name" value="Acyl-CoA_DH_CS"/>
</dbReference>
<evidence type="ECO:0000256" key="4">
    <source>
        <dbReference type="ARBA" id="ARBA00022827"/>
    </source>
</evidence>
<dbReference type="PANTHER" id="PTHR42707">
    <property type="entry name" value="ACYL-COA DEHYDROGENASE"/>
    <property type="match status" value="1"/>
</dbReference>
<dbReference type="Pfam" id="PF18158">
    <property type="entry name" value="AidB_N"/>
    <property type="match status" value="1"/>
</dbReference>
<evidence type="ECO:0000256" key="5">
    <source>
        <dbReference type="RuleBase" id="RU362125"/>
    </source>
</evidence>
<feature type="domain" description="Acyl-CoA oxidase/dehydrogenase middle" evidence="7">
    <location>
        <begin position="186"/>
        <end position="284"/>
    </location>
</feature>
<dbReference type="OrthoDB" id="9771038at2"/>
<keyword evidence="10" id="KW-1185">Reference proteome</keyword>
<dbReference type="Gene3D" id="2.40.110.20">
    <property type="match status" value="1"/>
</dbReference>
<evidence type="ECO:0000259" key="6">
    <source>
        <dbReference type="Pfam" id="PF00441"/>
    </source>
</evidence>
<dbReference type="Pfam" id="PF02770">
    <property type="entry name" value="Acyl-CoA_dh_M"/>
    <property type="match status" value="1"/>
</dbReference>
<name>A0A1Y5RT58_9PROT</name>
<dbReference type="EC" id="1.3.99.-" evidence="9"/>
<dbReference type="Pfam" id="PF00441">
    <property type="entry name" value="Acyl-CoA_dh_1"/>
    <property type="match status" value="1"/>
</dbReference>
<dbReference type="InterPro" id="IPR009075">
    <property type="entry name" value="AcylCo_DH/oxidase_C"/>
</dbReference>
<evidence type="ECO:0000256" key="3">
    <source>
        <dbReference type="ARBA" id="ARBA00022630"/>
    </source>
</evidence>
<dbReference type="PROSITE" id="PS00073">
    <property type="entry name" value="ACYL_COA_DH_2"/>
    <property type="match status" value="1"/>
</dbReference>
<comment type="similarity">
    <text evidence="2 5">Belongs to the acyl-CoA dehydrogenase family.</text>
</comment>
<dbReference type="PROSITE" id="PS00072">
    <property type="entry name" value="ACYL_COA_DH_1"/>
    <property type="match status" value="1"/>
</dbReference>
<dbReference type="InterPro" id="IPR052904">
    <property type="entry name" value="Acyl-CoA_dehydrogenase-like"/>
</dbReference>
<dbReference type="Proteomes" id="UP000193200">
    <property type="component" value="Unassembled WGS sequence"/>
</dbReference>
<dbReference type="SUPFAM" id="SSF47203">
    <property type="entry name" value="Acyl-CoA dehydrogenase C-terminal domain-like"/>
    <property type="match status" value="1"/>
</dbReference>
<dbReference type="Gene3D" id="1.20.140.10">
    <property type="entry name" value="Butyryl-CoA Dehydrogenase, subunit A, domain 3"/>
    <property type="match status" value="1"/>
</dbReference>
<dbReference type="Gene3D" id="6.10.250.600">
    <property type="match status" value="1"/>
</dbReference>
<organism evidence="9 10">
    <name type="scientific">Oceanibacterium hippocampi</name>
    <dbReference type="NCBI Taxonomy" id="745714"/>
    <lineage>
        <taxon>Bacteria</taxon>
        <taxon>Pseudomonadati</taxon>
        <taxon>Pseudomonadota</taxon>
        <taxon>Alphaproteobacteria</taxon>
        <taxon>Sneathiellales</taxon>
        <taxon>Sneathiellaceae</taxon>
        <taxon>Oceanibacterium</taxon>
    </lineage>
</organism>
<dbReference type="InterPro" id="IPR041504">
    <property type="entry name" value="AidB_N"/>
</dbReference>
<protein>
    <submittedName>
        <fullName evidence="9">Putative acyl-CoA dehydrogenase AidB</fullName>
        <ecNumber evidence="9">1.3.99.-</ecNumber>
    </submittedName>
</protein>
<dbReference type="PANTHER" id="PTHR42707:SF3">
    <property type="entry name" value="ACYL-COA DEHYDROGENASE AIDB-RELATED"/>
    <property type="match status" value="1"/>
</dbReference>
<gene>
    <name evidence="9" type="primary">aidB_1</name>
    <name evidence="9" type="ORF">OCH7691_00691</name>
</gene>
<keyword evidence="5 9" id="KW-0560">Oxidoreductase</keyword>
<dbReference type="EMBL" id="FWFR01000001">
    <property type="protein sequence ID" value="SLN24436.1"/>
    <property type="molecule type" value="Genomic_DNA"/>
</dbReference>
<evidence type="ECO:0000256" key="1">
    <source>
        <dbReference type="ARBA" id="ARBA00001974"/>
    </source>
</evidence>